<dbReference type="AlphaFoldDB" id="A0AAW0HR44"/>
<dbReference type="InterPro" id="IPR039586">
    <property type="entry name" value="CFAP46"/>
</dbReference>
<dbReference type="GO" id="GO:0035082">
    <property type="term" value="P:axoneme assembly"/>
    <property type="evidence" value="ECO:0007669"/>
    <property type="project" value="InterPro"/>
</dbReference>
<sequence>MNRQPNPEYLILIVDKLLLELPLEGLSMLSEVTSLSREFSLQMLWNRLHKEELEGSVKKEIKSKEFKKKSPGKKGVKVEYHNPGHPTRVHPNRRGHYQVYPLLGTHGPQDSALVLELVLDSDPVVVDPYEEAHGKAEELSPVSITQEILEKFRETYTARWTGHLGSHSIPRLGPGSPKAD</sequence>
<comment type="caution">
    <text evidence="1">The sequence shown here is derived from an EMBL/GenBank/DDBJ whole genome shotgun (WGS) entry which is preliminary data.</text>
</comment>
<dbReference type="PANTHER" id="PTHR15977:SF15">
    <property type="entry name" value="CILIA- AND FLAGELLA-ASSOCIATED PROTEIN 46"/>
    <property type="match status" value="1"/>
</dbReference>
<evidence type="ECO:0000313" key="1">
    <source>
        <dbReference type="EMBL" id="KAK7804544.1"/>
    </source>
</evidence>
<organism evidence="1 2">
    <name type="scientific">Myodes glareolus</name>
    <name type="common">Bank vole</name>
    <name type="synonym">Clethrionomys glareolus</name>
    <dbReference type="NCBI Taxonomy" id="447135"/>
    <lineage>
        <taxon>Eukaryota</taxon>
        <taxon>Metazoa</taxon>
        <taxon>Chordata</taxon>
        <taxon>Craniata</taxon>
        <taxon>Vertebrata</taxon>
        <taxon>Euteleostomi</taxon>
        <taxon>Mammalia</taxon>
        <taxon>Eutheria</taxon>
        <taxon>Euarchontoglires</taxon>
        <taxon>Glires</taxon>
        <taxon>Rodentia</taxon>
        <taxon>Myomorpha</taxon>
        <taxon>Muroidea</taxon>
        <taxon>Cricetidae</taxon>
        <taxon>Arvicolinae</taxon>
        <taxon>Myodes</taxon>
    </lineage>
</organism>
<dbReference type="GO" id="GO:0060294">
    <property type="term" value="P:cilium movement involved in cell motility"/>
    <property type="evidence" value="ECO:0007669"/>
    <property type="project" value="InterPro"/>
</dbReference>
<dbReference type="Proteomes" id="UP001488838">
    <property type="component" value="Unassembled WGS sequence"/>
</dbReference>
<gene>
    <name evidence="1" type="ORF">U0070_002601</name>
</gene>
<proteinExistence type="predicted"/>
<keyword evidence="2" id="KW-1185">Reference proteome</keyword>
<dbReference type="PANTHER" id="PTHR15977">
    <property type="entry name" value="CILIA- AND FLAGELLA-ASSOCIATED PROTEIN 46"/>
    <property type="match status" value="1"/>
</dbReference>
<reference evidence="1 2" key="1">
    <citation type="journal article" date="2023" name="bioRxiv">
        <title>Conserved and derived expression patterns and positive selection on dental genes reveal complex evolutionary context of ever-growing rodent molars.</title>
        <authorList>
            <person name="Calamari Z.T."/>
            <person name="Song A."/>
            <person name="Cohen E."/>
            <person name="Akter M."/>
            <person name="Roy R.D."/>
            <person name="Hallikas O."/>
            <person name="Christensen M.M."/>
            <person name="Li P."/>
            <person name="Marangoni P."/>
            <person name="Jernvall J."/>
            <person name="Klein O.D."/>
        </authorList>
    </citation>
    <scope>NUCLEOTIDE SEQUENCE [LARGE SCALE GENOMIC DNA]</scope>
    <source>
        <strain evidence="1">V071</strain>
    </source>
</reference>
<dbReference type="EMBL" id="JBBHLL010000373">
    <property type="protein sequence ID" value="KAK7804544.1"/>
    <property type="molecule type" value="Genomic_DNA"/>
</dbReference>
<protein>
    <submittedName>
        <fullName evidence="1">Uncharacterized protein</fullName>
    </submittedName>
</protein>
<evidence type="ECO:0000313" key="2">
    <source>
        <dbReference type="Proteomes" id="UP001488838"/>
    </source>
</evidence>
<name>A0AAW0HR44_MYOGA</name>
<accession>A0AAW0HR44</accession>